<accession>A0A0D7BCY4</accession>
<evidence type="ECO:0000313" key="2">
    <source>
        <dbReference type="EMBL" id="KIY68353.1"/>
    </source>
</evidence>
<evidence type="ECO:0000256" key="1">
    <source>
        <dbReference type="SAM" id="MobiDB-lite"/>
    </source>
</evidence>
<dbReference type="Proteomes" id="UP000054007">
    <property type="component" value="Unassembled WGS sequence"/>
</dbReference>
<evidence type="ECO:0000313" key="3">
    <source>
        <dbReference type="Proteomes" id="UP000054007"/>
    </source>
</evidence>
<reference evidence="2 3" key="1">
    <citation type="journal article" date="2015" name="Fungal Genet. Biol.">
        <title>Evolution of novel wood decay mechanisms in Agaricales revealed by the genome sequences of Fistulina hepatica and Cylindrobasidium torrendii.</title>
        <authorList>
            <person name="Floudas D."/>
            <person name="Held B.W."/>
            <person name="Riley R."/>
            <person name="Nagy L.G."/>
            <person name="Koehler G."/>
            <person name="Ransdell A.S."/>
            <person name="Younus H."/>
            <person name="Chow J."/>
            <person name="Chiniquy J."/>
            <person name="Lipzen A."/>
            <person name="Tritt A."/>
            <person name="Sun H."/>
            <person name="Haridas S."/>
            <person name="LaButti K."/>
            <person name="Ohm R.A."/>
            <person name="Kues U."/>
            <person name="Blanchette R.A."/>
            <person name="Grigoriev I.V."/>
            <person name="Minto R.E."/>
            <person name="Hibbett D.S."/>
        </authorList>
    </citation>
    <scope>NUCLEOTIDE SEQUENCE [LARGE SCALE GENOMIC DNA]</scope>
    <source>
        <strain evidence="2 3">FP15055 ss-10</strain>
    </source>
</reference>
<sequence length="260" mass="28575">MDEADIRTKAIPPSLSPSPSFNFNRNGEMSSTADYEAWRTKFEMRISALEMRLEMLEKAELRAEGSGGCPDSQTAPSPTRVAFFRAETLARDSTRVRRPLRRRDSDEGDVSRDSDAEFWTAGDLTVSQLGSPPGRSTRMRLPRRSSLPLLPPPPLSPRHPPCASLPPFKKTMTPARRGPPPPAGTATDPKNPSPSREATRRTPPAILRAQMRFGTPTKSAGADASSAILRNLKRRKLGDVDVNAGWGTPPSVNTERPRRL</sequence>
<name>A0A0D7BCY4_9AGAR</name>
<proteinExistence type="predicted"/>
<dbReference type="EMBL" id="KN880504">
    <property type="protein sequence ID" value="KIY68353.1"/>
    <property type="molecule type" value="Genomic_DNA"/>
</dbReference>
<keyword evidence="3" id="KW-1185">Reference proteome</keyword>
<feature type="region of interest" description="Disordered" evidence="1">
    <location>
        <begin position="1"/>
        <end position="29"/>
    </location>
</feature>
<organism evidence="2 3">
    <name type="scientific">Cylindrobasidium torrendii FP15055 ss-10</name>
    <dbReference type="NCBI Taxonomy" id="1314674"/>
    <lineage>
        <taxon>Eukaryota</taxon>
        <taxon>Fungi</taxon>
        <taxon>Dikarya</taxon>
        <taxon>Basidiomycota</taxon>
        <taxon>Agaricomycotina</taxon>
        <taxon>Agaricomycetes</taxon>
        <taxon>Agaricomycetidae</taxon>
        <taxon>Agaricales</taxon>
        <taxon>Marasmiineae</taxon>
        <taxon>Physalacriaceae</taxon>
        <taxon>Cylindrobasidium</taxon>
    </lineage>
</organism>
<protein>
    <submittedName>
        <fullName evidence="2">Uncharacterized protein</fullName>
    </submittedName>
</protein>
<feature type="compositionally biased region" description="Basic and acidic residues" evidence="1">
    <location>
        <begin position="102"/>
        <end position="115"/>
    </location>
</feature>
<feature type="compositionally biased region" description="Pro residues" evidence="1">
    <location>
        <begin position="149"/>
        <end position="164"/>
    </location>
</feature>
<feature type="region of interest" description="Disordered" evidence="1">
    <location>
        <begin position="64"/>
        <end position="260"/>
    </location>
</feature>
<dbReference type="AlphaFoldDB" id="A0A0D7BCY4"/>
<gene>
    <name evidence="2" type="ORF">CYLTODRAFT_489826</name>
</gene>